<sequence length="277" mass="31257">MNTTNQRDLSFREVRNPAPKTLTPEQIAFYNREGYLKPFKAFTTDEADENRRTFDGLLARIKEARGDADSYAINGFQTHCESIYTLATNPVILDHVEDLLGPDIICWATHYFCKEPHDPKAVPWHQDASYWPLTPSRTVTVWLAIDDADRENAAMKFLPRTHNAGHLEWRKTDKEAVLDQEIVGIGNMGQPVYNELKAGQFSLHADMLAHGSDPNPSPRRRCGLTLRYCPPEVRPLESNWASGAIRCRGNAPAPHWNLNSPPKGDTIKDWITPVGGN</sequence>
<evidence type="ECO:0000313" key="2">
    <source>
        <dbReference type="EMBL" id="VGO14191.1"/>
    </source>
</evidence>
<keyword evidence="3" id="KW-1185">Reference proteome</keyword>
<keyword evidence="2" id="KW-0560">Oxidoreductase</keyword>
<name>A0A6C2U3S0_PONDE</name>
<dbReference type="AlphaFoldDB" id="A0A6C2U3S0"/>
<dbReference type="PANTHER" id="PTHR20883">
    <property type="entry name" value="PHYTANOYL-COA DIOXYGENASE DOMAIN CONTAINING 1"/>
    <property type="match status" value="1"/>
</dbReference>
<evidence type="ECO:0000256" key="1">
    <source>
        <dbReference type="ARBA" id="ARBA00001954"/>
    </source>
</evidence>
<dbReference type="GO" id="GO:0005506">
    <property type="term" value="F:iron ion binding"/>
    <property type="evidence" value="ECO:0007669"/>
    <property type="project" value="UniProtKB-ARBA"/>
</dbReference>
<keyword evidence="2" id="KW-0223">Dioxygenase</keyword>
<accession>A0A6C2U3S0</accession>
<dbReference type="EMBL" id="CAAHFG010000001">
    <property type="protein sequence ID" value="VGO14191.1"/>
    <property type="molecule type" value="Genomic_DNA"/>
</dbReference>
<dbReference type="Proteomes" id="UP000366872">
    <property type="component" value="Unassembled WGS sequence"/>
</dbReference>
<dbReference type="RefSeq" id="WP_136079692.1">
    <property type="nucleotide sequence ID" value="NZ_CAAHFG010000001.1"/>
</dbReference>
<dbReference type="SUPFAM" id="SSF51197">
    <property type="entry name" value="Clavaminate synthase-like"/>
    <property type="match status" value="1"/>
</dbReference>
<gene>
    <name evidence="2" type="primary">ectD_1</name>
    <name evidence="2" type="ORF">PDESU_02750</name>
</gene>
<evidence type="ECO:0000313" key="3">
    <source>
        <dbReference type="Proteomes" id="UP000366872"/>
    </source>
</evidence>
<dbReference type="InterPro" id="IPR008775">
    <property type="entry name" value="Phytyl_CoA_dOase-like"/>
</dbReference>
<comment type="cofactor">
    <cofactor evidence="1">
        <name>Fe(2+)</name>
        <dbReference type="ChEBI" id="CHEBI:29033"/>
    </cofactor>
</comment>
<dbReference type="GO" id="GO:0016706">
    <property type="term" value="F:2-oxoglutarate-dependent dioxygenase activity"/>
    <property type="evidence" value="ECO:0007669"/>
    <property type="project" value="UniProtKB-ARBA"/>
</dbReference>
<dbReference type="Gene3D" id="2.60.120.620">
    <property type="entry name" value="q2cbj1_9rhob like domain"/>
    <property type="match status" value="1"/>
</dbReference>
<protein>
    <submittedName>
        <fullName evidence="2">Ectoine dioxygenase</fullName>
    </submittedName>
</protein>
<proteinExistence type="predicted"/>
<dbReference type="Pfam" id="PF05721">
    <property type="entry name" value="PhyH"/>
    <property type="match status" value="1"/>
</dbReference>
<dbReference type="PANTHER" id="PTHR20883:SF48">
    <property type="entry name" value="ECTOINE DIOXYGENASE"/>
    <property type="match status" value="1"/>
</dbReference>
<reference evidence="2 3" key="1">
    <citation type="submission" date="2019-04" db="EMBL/GenBank/DDBJ databases">
        <authorList>
            <person name="Van Vliet M D."/>
        </authorList>
    </citation>
    <scope>NUCLEOTIDE SEQUENCE [LARGE SCALE GENOMIC DNA]</scope>
    <source>
        <strain evidence="2 3">F1</strain>
    </source>
</reference>
<organism evidence="2 3">
    <name type="scientific">Pontiella desulfatans</name>
    <dbReference type="NCBI Taxonomy" id="2750659"/>
    <lineage>
        <taxon>Bacteria</taxon>
        <taxon>Pseudomonadati</taxon>
        <taxon>Kiritimatiellota</taxon>
        <taxon>Kiritimatiellia</taxon>
        <taxon>Kiritimatiellales</taxon>
        <taxon>Pontiellaceae</taxon>
        <taxon>Pontiella</taxon>
    </lineage>
</organism>